<comment type="similarity">
    <text evidence="2">Belongs to the complex I subunit 4L family.</text>
</comment>
<geneLocation type="mitochondrion" evidence="11"/>
<keyword evidence="11" id="KW-0496">Mitochondrion</keyword>
<keyword evidence="4 10" id="KW-0812">Transmembrane</keyword>
<evidence type="ECO:0000256" key="3">
    <source>
        <dbReference type="ARBA" id="ARBA00016612"/>
    </source>
</evidence>
<organism evidence="11">
    <name type="scientific">Pectinodonta sp</name>
    <dbReference type="NCBI Taxonomy" id="3071117"/>
    <lineage>
        <taxon>Eukaryota</taxon>
        <taxon>Metazoa</taxon>
        <taxon>Spiralia</taxon>
        <taxon>Lophotrochozoa</taxon>
        <taxon>Mollusca</taxon>
        <taxon>Gastropoda</taxon>
        <taxon>Patellogastropoda</taxon>
        <taxon>Lottioidea</taxon>
        <taxon>Acmaeidae</taxon>
        <taxon>Pectinodonta</taxon>
    </lineage>
</organism>
<sequence>MTINIHIILIMALTTTLMSIMSFINQTKHVIMMLILLETLALSIYLMISFNIGLLHSNFSSLVLFLTMSVCEASLGLASLVSILRAHGNDYVSTLTMKNF</sequence>
<gene>
    <name evidence="11" type="primary">ND4L</name>
</gene>
<proteinExistence type="inferred from homology"/>
<dbReference type="InterPro" id="IPR039428">
    <property type="entry name" value="NUOK/Mnh_C1-like"/>
</dbReference>
<dbReference type="GO" id="GO:0016020">
    <property type="term" value="C:membrane"/>
    <property type="evidence" value="ECO:0007669"/>
    <property type="project" value="UniProtKB-SubCell"/>
</dbReference>
<comment type="subcellular location">
    <subcellularLocation>
        <location evidence="1">Membrane</location>
        <topology evidence="1">Multi-pass membrane protein</topology>
    </subcellularLocation>
</comment>
<keyword evidence="5" id="KW-1278">Translocase</keyword>
<evidence type="ECO:0000256" key="8">
    <source>
        <dbReference type="ARBA" id="ARBA00023136"/>
    </source>
</evidence>
<reference evidence="11" key="1">
    <citation type="submission" date="2021-09" db="EMBL/GenBank/DDBJ databases">
        <authorList>
            <person name="Qi Y."/>
            <person name="Zhong Z."/>
            <person name="Sun J."/>
        </authorList>
    </citation>
    <scope>NUCLEOTIDE SEQUENCE</scope>
</reference>
<evidence type="ECO:0000256" key="6">
    <source>
        <dbReference type="ARBA" id="ARBA00022989"/>
    </source>
</evidence>
<dbReference type="Pfam" id="PF00420">
    <property type="entry name" value="Oxidored_q2"/>
    <property type="match status" value="1"/>
</dbReference>
<dbReference type="EMBL" id="OK323957">
    <property type="protein sequence ID" value="WNO18560.1"/>
    <property type="molecule type" value="Genomic_DNA"/>
</dbReference>
<keyword evidence="6 10" id="KW-1133">Transmembrane helix</keyword>
<keyword evidence="8 10" id="KW-0472">Membrane</keyword>
<evidence type="ECO:0000256" key="4">
    <source>
        <dbReference type="ARBA" id="ARBA00022692"/>
    </source>
</evidence>
<keyword evidence="7" id="KW-0520">NAD</keyword>
<feature type="transmembrane region" description="Helical" evidence="10">
    <location>
        <begin position="30"/>
        <end position="50"/>
    </location>
</feature>
<evidence type="ECO:0000256" key="9">
    <source>
        <dbReference type="ARBA" id="ARBA00031586"/>
    </source>
</evidence>
<name>A0AA96HRK9_9GAST</name>
<evidence type="ECO:0000256" key="2">
    <source>
        <dbReference type="ARBA" id="ARBA00010519"/>
    </source>
</evidence>
<accession>A0AA96HRK9</accession>
<protein>
    <recommendedName>
        <fullName evidence="3">NADH-ubiquinone oxidoreductase chain 4L</fullName>
    </recommendedName>
    <alternativeName>
        <fullName evidence="9">NADH dehydrogenase subunit 4L</fullName>
    </alternativeName>
</protein>
<evidence type="ECO:0000256" key="10">
    <source>
        <dbReference type="SAM" id="Phobius"/>
    </source>
</evidence>
<feature type="transmembrane region" description="Helical" evidence="10">
    <location>
        <begin position="62"/>
        <end position="84"/>
    </location>
</feature>
<evidence type="ECO:0000256" key="1">
    <source>
        <dbReference type="ARBA" id="ARBA00004141"/>
    </source>
</evidence>
<evidence type="ECO:0000313" key="11">
    <source>
        <dbReference type="EMBL" id="WNO18560.1"/>
    </source>
</evidence>
<feature type="transmembrane region" description="Helical" evidence="10">
    <location>
        <begin position="7"/>
        <end position="24"/>
    </location>
</feature>
<evidence type="ECO:0000256" key="5">
    <source>
        <dbReference type="ARBA" id="ARBA00022967"/>
    </source>
</evidence>
<evidence type="ECO:0000256" key="7">
    <source>
        <dbReference type="ARBA" id="ARBA00023027"/>
    </source>
</evidence>
<dbReference type="AlphaFoldDB" id="A0AA96HRK9"/>
<dbReference type="Gene3D" id="1.10.287.3510">
    <property type="match status" value="1"/>
</dbReference>